<dbReference type="PROSITE" id="PS51123">
    <property type="entry name" value="OMPA_2"/>
    <property type="match status" value="1"/>
</dbReference>
<protein>
    <submittedName>
        <fullName evidence="5">Flagellar motor protein MotB</fullName>
    </submittedName>
</protein>
<evidence type="ECO:0000259" key="4">
    <source>
        <dbReference type="PROSITE" id="PS51123"/>
    </source>
</evidence>
<sequence>MAVKREASEAEGGEGYFASISDLMVGILFVFLLMLTVFALNYRDAEQEQVVALERYERLQAEAETARAEALRQAEAVRLAVIETARQEERARAREVEANLLRVRNQALTEALDRAIARLQREIRDREDARADLLARLAEGLSARGVSFRLDPQSGVLRLSEDVPFNTGRSDLTDRTRRTVQVLAEVLVRVLPCFAKAPDRQGCGTRDAPILEAVLVEGHTDRQQFVNLTAQQSQQENDRLSASRALTVFAEMRRLQSGLDRMSNGDGIPLLGVSGYGERRPLPDALGMSETELAQNRRIDLRFVLSSRTSEEVRRLIEEIDRLRKPAE</sequence>
<keyword evidence="5" id="KW-0969">Cilium</keyword>
<dbReference type="Proteomes" id="UP000198925">
    <property type="component" value="Unassembled WGS sequence"/>
</dbReference>
<gene>
    <name evidence="5" type="ORF">SAMN04487779_1009155</name>
</gene>
<feature type="transmembrane region" description="Helical" evidence="3">
    <location>
        <begin position="16"/>
        <end position="40"/>
    </location>
</feature>
<dbReference type="PANTHER" id="PTHR30329:SF21">
    <property type="entry name" value="LIPOPROTEIN YIAD-RELATED"/>
    <property type="match status" value="1"/>
</dbReference>
<evidence type="ECO:0000256" key="2">
    <source>
        <dbReference type="SAM" id="Coils"/>
    </source>
</evidence>
<evidence type="ECO:0000313" key="5">
    <source>
        <dbReference type="EMBL" id="SDD56339.1"/>
    </source>
</evidence>
<accession>A0A1G6VS10</accession>
<reference evidence="5 6" key="1">
    <citation type="submission" date="2016-10" db="EMBL/GenBank/DDBJ databases">
        <authorList>
            <person name="de Groot N.N."/>
        </authorList>
    </citation>
    <scope>NUCLEOTIDE SEQUENCE [LARGE SCALE GENOMIC DNA]</scope>
    <source>
        <strain evidence="5 6">CPCC 100156</strain>
    </source>
</reference>
<dbReference type="RefSeq" id="WP_090663929.1">
    <property type="nucleotide sequence ID" value="NZ_FMZX01000009.1"/>
</dbReference>
<proteinExistence type="predicted"/>
<dbReference type="InterPro" id="IPR050330">
    <property type="entry name" value="Bact_OuterMem_StrucFunc"/>
</dbReference>
<keyword evidence="6" id="KW-1185">Reference proteome</keyword>
<organism evidence="5 6">
    <name type="scientific">Belnapia rosea</name>
    <dbReference type="NCBI Taxonomy" id="938405"/>
    <lineage>
        <taxon>Bacteria</taxon>
        <taxon>Pseudomonadati</taxon>
        <taxon>Pseudomonadota</taxon>
        <taxon>Alphaproteobacteria</taxon>
        <taxon>Acetobacterales</taxon>
        <taxon>Roseomonadaceae</taxon>
        <taxon>Belnapia</taxon>
    </lineage>
</organism>
<dbReference type="InterPro" id="IPR036737">
    <property type="entry name" value="OmpA-like_sf"/>
</dbReference>
<evidence type="ECO:0000256" key="3">
    <source>
        <dbReference type="SAM" id="Phobius"/>
    </source>
</evidence>
<keyword evidence="3" id="KW-0812">Transmembrane</keyword>
<name>A0A1G6VS10_9PROT</name>
<evidence type="ECO:0000256" key="1">
    <source>
        <dbReference type="PROSITE-ProRule" id="PRU00473"/>
    </source>
</evidence>
<keyword evidence="3" id="KW-1133">Transmembrane helix</keyword>
<feature type="domain" description="OmpA-like" evidence="4">
    <location>
        <begin position="152"/>
        <end position="307"/>
    </location>
</feature>
<evidence type="ECO:0000313" key="6">
    <source>
        <dbReference type="Proteomes" id="UP000198925"/>
    </source>
</evidence>
<keyword evidence="1 3" id="KW-0472">Membrane</keyword>
<dbReference type="InterPro" id="IPR006665">
    <property type="entry name" value="OmpA-like"/>
</dbReference>
<dbReference type="Gene3D" id="3.30.1330.60">
    <property type="entry name" value="OmpA-like domain"/>
    <property type="match status" value="1"/>
</dbReference>
<feature type="coiled-coil region" evidence="2">
    <location>
        <begin position="42"/>
        <end position="136"/>
    </location>
</feature>
<dbReference type="AlphaFoldDB" id="A0A1G6VS10"/>
<dbReference type="GO" id="GO:0016020">
    <property type="term" value="C:membrane"/>
    <property type="evidence" value="ECO:0007669"/>
    <property type="project" value="UniProtKB-UniRule"/>
</dbReference>
<dbReference type="SUPFAM" id="SSF103088">
    <property type="entry name" value="OmpA-like"/>
    <property type="match status" value="1"/>
</dbReference>
<keyword evidence="2" id="KW-0175">Coiled coil</keyword>
<dbReference type="EMBL" id="FMZX01000009">
    <property type="protein sequence ID" value="SDD56339.1"/>
    <property type="molecule type" value="Genomic_DNA"/>
</dbReference>
<keyword evidence="5" id="KW-0966">Cell projection</keyword>
<keyword evidence="5" id="KW-0282">Flagellum</keyword>
<dbReference type="PANTHER" id="PTHR30329">
    <property type="entry name" value="STATOR ELEMENT OF FLAGELLAR MOTOR COMPLEX"/>
    <property type="match status" value="1"/>
</dbReference>